<dbReference type="EMBL" id="CP113836">
    <property type="protein sequence ID" value="WAL63141.1"/>
    <property type="molecule type" value="Genomic_DNA"/>
</dbReference>
<keyword evidence="2" id="KW-1185">Reference proteome</keyword>
<evidence type="ECO:0000313" key="2">
    <source>
        <dbReference type="Proteomes" id="UP001163203"/>
    </source>
</evidence>
<protein>
    <submittedName>
        <fullName evidence="1">Isocitrate lyase/phosphoenolpyruvate mutase family protein</fullName>
    </submittedName>
</protein>
<dbReference type="Gene3D" id="3.20.20.60">
    <property type="entry name" value="Phosphoenolpyruvate-binding domains"/>
    <property type="match status" value="1"/>
</dbReference>
<organism evidence="1 2">
    <name type="scientific">Amycolatopsis cynarae</name>
    <dbReference type="NCBI Taxonomy" id="2995223"/>
    <lineage>
        <taxon>Bacteria</taxon>
        <taxon>Bacillati</taxon>
        <taxon>Actinomycetota</taxon>
        <taxon>Actinomycetes</taxon>
        <taxon>Pseudonocardiales</taxon>
        <taxon>Pseudonocardiaceae</taxon>
        <taxon>Amycolatopsis</taxon>
    </lineage>
</organism>
<reference evidence="1" key="1">
    <citation type="submission" date="2022-11" db="EMBL/GenBank/DDBJ databases">
        <authorList>
            <person name="Mo P."/>
        </authorList>
    </citation>
    <scope>NUCLEOTIDE SEQUENCE</scope>
    <source>
        <strain evidence="1">HUAS 11-8</strain>
    </source>
</reference>
<dbReference type="InterPro" id="IPR039556">
    <property type="entry name" value="ICL/PEPM"/>
</dbReference>
<dbReference type="SUPFAM" id="SSF51621">
    <property type="entry name" value="Phosphoenolpyruvate/pyruvate domain"/>
    <property type="match status" value="1"/>
</dbReference>
<dbReference type="PANTHER" id="PTHR42905:SF16">
    <property type="entry name" value="CARBOXYPHOSPHONOENOLPYRUVATE PHOSPHONOMUTASE-LIKE PROTEIN (AFU_ORTHOLOGUE AFUA_5G07230)"/>
    <property type="match status" value="1"/>
</dbReference>
<dbReference type="CDD" id="cd00377">
    <property type="entry name" value="ICL_PEPM"/>
    <property type="match status" value="1"/>
</dbReference>
<proteinExistence type="predicted"/>
<dbReference type="InterPro" id="IPR040442">
    <property type="entry name" value="Pyrv_kinase-like_dom_sf"/>
</dbReference>
<gene>
    <name evidence="1" type="ORF">ORV05_19090</name>
</gene>
<dbReference type="InterPro" id="IPR015813">
    <property type="entry name" value="Pyrv/PenolPyrv_kinase-like_dom"/>
</dbReference>
<dbReference type="PANTHER" id="PTHR42905">
    <property type="entry name" value="PHOSPHOENOLPYRUVATE CARBOXYLASE"/>
    <property type="match status" value="1"/>
</dbReference>
<name>A0ABY7ATB1_9PSEU</name>
<dbReference type="RefSeq" id="WP_268440848.1">
    <property type="nucleotide sequence ID" value="NZ_CP113836.1"/>
</dbReference>
<sequence>MTGSAQPLPAAAFAALHQGSRPLLLPNAWDHASAAALAAEGFPAVGTTSLGVAAAAGLPDGTGATRAETLELARKLSGLPCLITVDIESGFSGDPGEVADLAARLAALGIAGINLEDEAGDIGHQQELIAAAKTSGLFVNARTDTHWLRPAGMDHDREALRRVKSYADAGADGVFVPGLAEEGVIASLVEAVEVPLNILYSPSGPDLRRLTALGVRRVSLGSLLFRAALGAAVKTAKAVAAGEPVPPGIPGYDEVQALAARA</sequence>
<dbReference type="Pfam" id="PF13714">
    <property type="entry name" value="PEP_mutase"/>
    <property type="match status" value="1"/>
</dbReference>
<keyword evidence="1" id="KW-0456">Lyase</keyword>
<dbReference type="GO" id="GO:0016829">
    <property type="term" value="F:lyase activity"/>
    <property type="evidence" value="ECO:0007669"/>
    <property type="project" value="UniProtKB-KW"/>
</dbReference>
<dbReference type="Proteomes" id="UP001163203">
    <property type="component" value="Chromosome"/>
</dbReference>
<evidence type="ECO:0000313" key="1">
    <source>
        <dbReference type="EMBL" id="WAL63141.1"/>
    </source>
</evidence>
<accession>A0ABY7ATB1</accession>